<feature type="transmembrane region" description="Helical" evidence="13">
    <location>
        <begin position="1265"/>
        <end position="1287"/>
    </location>
</feature>
<dbReference type="InterPro" id="IPR020834">
    <property type="entry name" value="LipOase_CS"/>
</dbReference>
<dbReference type="Gene3D" id="3.10.450.60">
    <property type="match status" value="1"/>
</dbReference>
<dbReference type="PROSITE" id="PS51393">
    <property type="entry name" value="LIPOXYGENASE_3"/>
    <property type="match status" value="1"/>
</dbReference>
<evidence type="ECO:0000256" key="4">
    <source>
        <dbReference type="ARBA" id="ARBA00022741"/>
    </source>
</evidence>
<feature type="transmembrane region" description="Helical" evidence="13">
    <location>
        <begin position="1133"/>
        <end position="1152"/>
    </location>
</feature>
<dbReference type="PRINTS" id="PR00468">
    <property type="entry name" value="PLTLPOXGNASE"/>
</dbReference>
<comment type="function">
    <text evidence="11">Plant lipoxygenase may be involved in a number of diverse aspects of plant physiology including growth and development, pest resistance, and senescence or responses to wounding.</text>
</comment>
<dbReference type="PANTHER" id="PTHR19229">
    <property type="entry name" value="ATP-BINDING CASSETTE TRANSPORTER SUBFAMILY A ABCA"/>
    <property type="match status" value="1"/>
</dbReference>
<feature type="transmembrane region" description="Helical" evidence="13">
    <location>
        <begin position="1226"/>
        <end position="1245"/>
    </location>
</feature>
<evidence type="ECO:0000256" key="9">
    <source>
        <dbReference type="PROSITE-ProRule" id="PRU00152"/>
    </source>
</evidence>
<evidence type="ECO:0000256" key="12">
    <source>
        <dbReference type="SAM" id="MobiDB-lite"/>
    </source>
</evidence>
<dbReference type="CDD" id="cd03263">
    <property type="entry name" value="ABC_subfamily_A"/>
    <property type="match status" value="1"/>
</dbReference>
<feature type="compositionally biased region" description="Basic residues" evidence="12">
    <location>
        <begin position="106"/>
        <end position="118"/>
    </location>
</feature>
<feature type="domain" description="ABC transporter" evidence="15">
    <location>
        <begin position="1354"/>
        <end position="1592"/>
    </location>
</feature>
<sequence length="1782" mass="199036">MYVKNIVIDGFPSGKIDITCNSWVHSKFDNPDKRTFFTNKSYIPSQTPSGVTRLREKELVTIRGDGFGERKKFERIYDYDVYNDIGDPDGNSDDGKRPVLGGKKLPYPRRCRTGRPRSKKDPLSESKSTFVYVPRDEALSEVKNSTFSGNTIYSVLQAVAPALETFVSDPDLGFPNFPTIGIDIPGLKKMKNGMFNVIPRLIKAVKQKKLFILDYHDLLLPYVNKVNELKGTVLYGSRTLFFLTPDGTLRPLAIELTRPPVDDKPQWKQVYCPSTWNATASWLWKLAKAHVLAHDSGYHQLVTHWLRTHCATEPYIIATNRQLSAIHPIYRLLHPHFRYTLKINALAREGLINTNGIIETSFSLGKYAMELTSVAYDLEWRFDQEALPQNLISRGLAEEDPNAPHGLKLTIEDYPFANDGLVLWDTLKQWVTAYVNHYYPQEDLIESDKEIQAWWTEIKNVGHGDKRNEAWWPQLETPNDLIGIITTIIWVTSGHHAAVNFGQYSYAGYFPNRPTIARSKMPTEDPTNEEWEHFLKKPEEVKEHLEIFADLKGVSEDSKEKAVTEMVDEVGLADKLNTVVKALSGGMKRKLSLGIALIGNSKVIILDEPTSGMDPYSMRLTWQLIKRKKKGRIILLTTHSMDEADVLGDRIAIMANGSLKCCGSSIFLKHQYGVGYTLTLVKTVPGASVAADIVYRHVPSATLVSEVAAEVSFKLPLASSSSFESMFREIERCMKRSNPKFETADYREVDNLGIESYGISVTTLEEVFLRVAGGDFDQEELLEEKEDPNLCDSVDLKVCQTNASKTFFPSKLCGNYFRVIWLMVTLIGSACSIIWAAVSSVIRLVTMQCCCCCILSRSTFWKHSKALLIKRAKSAQRDQKTIVFQLLIPAFFLLLGLLFLKLKPHPDQQPVFFTTSYFNPLLSGGGGGGPIPFDLTLPIAKEVADHIHGGWIQKYQETTYRFPDSTKALNDTIEAAGSTLGPVLLSMSEYLMSSFNESYQSRYGAIVMDNQNGDGSLGYTVLYNSSCQHSAPTFINLMNSAILRLATHNENMTIHTRNHPLPQTASQHQQHHDLDAFSAAVVINIAFSFIPASFAVAIVKEREVKAKHQQLISGVSILSYWASTYIWDFISFLFPSTVALVLFWIFGLEQFVGKDSLIPTILLFLEYGLAIASSTYCLTFFFSEHSMAQNVVLLIQFFTGLILMVLSFIMGLVNSTKHLNSLLKNFFRLSPGFCFADGLASLALLRQGLKNGSRDNVLDWNVTGAAISYLAAEAIVFFLLTLGLEFLPQQKRILSRAHEWWKSLGKSRHANSSGFSEPLLRPSSGNVASELDEDVDVKAERERVLSGSTDNAVIHLCNLRKVYPGGKSQVPKAAVHSLTFSVQEGECFGFLGTNGAGKTTTLSMLSGEEYPSDGTAFIFGKDIRSDPKVARRHIGYCPQFDALLEFLTVQEHLELYARIKGVPEYDLEDVVMQKLLEFDLIKHANKPSFALSGGNKRKLSVAIAMIGDPPIVILDEPSTGMDPIAKRFMWEVISRLSTRRGKTAVILTTHSMNEAQALCTRIGIMVGGRLRCLGSSQHLKTRFGNHLELEVKPVEVSSMDLENLCLIIQEKLFDIRPHSRSILNDIEVCIGGTNSIVSEDASAAEISLSKEMIMAVGQWFGNEERVKALVSATDDSCKIFGDQLSEQLARDGGLPLPIFCEWWLAKETFTKIHAFIQSSFPDATFQGCNGLSVKYQLPCGEGLSLADVFGYIERNRNQLGISEYNVSQSTLESIFNHLAASS</sequence>
<keyword evidence="4" id="KW-0547">Nucleotide-binding</keyword>
<protein>
    <recommendedName>
        <fullName evidence="11">Lipoxygenase</fullName>
        <ecNumber evidence="11">1.13.11.-</ecNumber>
    </recommendedName>
</protein>
<feature type="transmembrane region" description="Helical" evidence="13">
    <location>
        <begin position="881"/>
        <end position="900"/>
    </location>
</feature>
<dbReference type="PROSITE" id="PS00211">
    <property type="entry name" value="ABC_TRANSPORTER_1"/>
    <property type="match status" value="2"/>
</dbReference>
<reference evidence="17 18" key="1">
    <citation type="journal article" date="2021" name="BMC Genomics">
        <title>Datura genome reveals duplications of psychoactive alkaloid biosynthetic genes and high mutation rate following tissue culture.</title>
        <authorList>
            <person name="Rajewski A."/>
            <person name="Carter-House D."/>
            <person name="Stajich J."/>
            <person name="Litt A."/>
        </authorList>
    </citation>
    <scope>NUCLEOTIDE SEQUENCE [LARGE SCALE GENOMIC DNA]</scope>
    <source>
        <strain evidence="17">AR-01</strain>
    </source>
</reference>
<feature type="region of interest" description="Disordered" evidence="12">
    <location>
        <begin position="1307"/>
        <end position="1333"/>
    </location>
</feature>
<dbReference type="PANTHER" id="PTHR19229:SF267">
    <property type="entry name" value="ABC TRANSPORTER A FAMILY MEMBER 1"/>
    <property type="match status" value="1"/>
</dbReference>
<dbReference type="InterPro" id="IPR003439">
    <property type="entry name" value="ABC_transporter-like_ATP-bd"/>
</dbReference>
<feature type="transmembrane region" description="Helical" evidence="13">
    <location>
        <begin position="1164"/>
        <end position="1182"/>
    </location>
</feature>
<accession>A0ABS8S4X2</accession>
<evidence type="ECO:0000256" key="2">
    <source>
        <dbReference type="ARBA" id="ARBA00008526"/>
    </source>
</evidence>
<keyword evidence="5 17" id="KW-0067">ATP-binding</keyword>
<evidence type="ECO:0000259" key="16">
    <source>
        <dbReference type="PROSITE" id="PS51393"/>
    </source>
</evidence>
<dbReference type="EMBL" id="JACEIK010000250">
    <property type="protein sequence ID" value="MCD7453371.1"/>
    <property type="molecule type" value="Genomic_DNA"/>
</dbReference>
<feature type="domain" description="PLAT" evidence="14">
    <location>
        <begin position="1"/>
        <end position="38"/>
    </location>
</feature>
<dbReference type="Proteomes" id="UP000823775">
    <property type="component" value="Unassembled WGS sequence"/>
</dbReference>
<keyword evidence="7 13" id="KW-1133">Transmembrane helix</keyword>
<evidence type="ECO:0000256" key="8">
    <source>
        <dbReference type="ARBA" id="ARBA00023136"/>
    </source>
</evidence>
<feature type="transmembrane region" description="Helical" evidence="13">
    <location>
        <begin position="1194"/>
        <end position="1214"/>
    </location>
</feature>
<keyword evidence="11" id="KW-0925">Oxylipin biosynthesis</keyword>
<comment type="caution">
    <text evidence="17">The sequence shown here is derived from an EMBL/GenBank/DDBJ whole genome shotgun (WGS) entry which is preliminary data.</text>
</comment>
<dbReference type="InterPro" id="IPR001024">
    <property type="entry name" value="PLAT/LH2_dom"/>
</dbReference>
<evidence type="ECO:0000259" key="15">
    <source>
        <dbReference type="PROSITE" id="PS50893"/>
    </source>
</evidence>
<dbReference type="Gene3D" id="4.10.375.10">
    <property type="entry name" value="Lipoxygenase-1, Domain 2"/>
    <property type="match status" value="1"/>
</dbReference>
<comment type="subcellular location">
    <subcellularLocation>
        <location evidence="1">Membrane</location>
        <topology evidence="1">Multi-pass membrane protein</topology>
    </subcellularLocation>
</comment>
<comment type="pathway">
    <text evidence="11">Lipid metabolism; oxylipin biosynthesis.</text>
</comment>
<keyword evidence="11" id="KW-0276">Fatty acid metabolism</keyword>
<keyword evidence="11" id="KW-0443">Lipid metabolism</keyword>
<keyword evidence="6 10" id="KW-0223">Dioxygenase</keyword>
<dbReference type="SMART" id="SM00382">
    <property type="entry name" value="AAA"/>
    <property type="match status" value="1"/>
</dbReference>
<feature type="region of interest" description="Disordered" evidence="12">
    <location>
        <begin position="87"/>
        <end position="127"/>
    </location>
</feature>
<comment type="caution">
    <text evidence="9">Lacks conserved residue(s) required for the propagation of feature annotation.</text>
</comment>
<evidence type="ECO:0000256" key="3">
    <source>
        <dbReference type="ARBA" id="ARBA00022692"/>
    </source>
</evidence>
<keyword evidence="10" id="KW-0560">Oxidoreductase</keyword>
<dbReference type="Pfam" id="PF23321">
    <property type="entry name" value="R1_ABCA1"/>
    <property type="match status" value="1"/>
</dbReference>
<keyword evidence="11" id="KW-0444">Lipid biosynthesis</keyword>
<dbReference type="GO" id="GO:0005524">
    <property type="term" value="F:ATP binding"/>
    <property type="evidence" value="ECO:0007669"/>
    <property type="project" value="UniProtKB-KW"/>
</dbReference>
<keyword evidence="10" id="KW-0408">Iron</keyword>
<keyword evidence="10" id="KW-0479">Metal-binding</keyword>
<dbReference type="SUPFAM" id="SSF48484">
    <property type="entry name" value="Lipoxigenase"/>
    <property type="match status" value="1"/>
</dbReference>
<dbReference type="PROSITE" id="PS00081">
    <property type="entry name" value="LIPOXYGENASE_2"/>
    <property type="match status" value="1"/>
</dbReference>
<dbReference type="InterPro" id="IPR027417">
    <property type="entry name" value="P-loop_NTPase"/>
</dbReference>
<evidence type="ECO:0000256" key="10">
    <source>
        <dbReference type="RuleBase" id="RU003974"/>
    </source>
</evidence>
<dbReference type="InterPro" id="IPR036392">
    <property type="entry name" value="PLAT/LH2_dom_sf"/>
</dbReference>
<dbReference type="InterPro" id="IPR013819">
    <property type="entry name" value="LipOase_C"/>
</dbReference>
<dbReference type="PRINTS" id="PR00087">
    <property type="entry name" value="LIPOXYGENASE"/>
</dbReference>
<proteinExistence type="inferred from homology"/>
<feature type="transmembrane region" description="Helical" evidence="13">
    <location>
        <begin position="819"/>
        <end position="838"/>
    </location>
</feature>
<comment type="similarity">
    <text evidence="10">Belongs to the lipoxygenase family.</text>
</comment>
<organism evidence="17 18">
    <name type="scientific">Datura stramonium</name>
    <name type="common">Jimsonweed</name>
    <name type="synonym">Common thornapple</name>
    <dbReference type="NCBI Taxonomy" id="4076"/>
    <lineage>
        <taxon>Eukaryota</taxon>
        <taxon>Viridiplantae</taxon>
        <taxon>Streptophyta</taxon>
        <taxon>Embryophyta</taxon>
        <taxon>Tracheophyta</taxon>
        <taxon>Spermatophyta</taxon>
        <taxon>Magnoliopsida</taxon>
        <taxon>eudicotyledons</taxon>
        <taxon>Gunneridae</taxon>
        <taxon>Pentapetalae</taxon>
        <taxon>asterids</taxon>
        <taxon>lamiids</taxon>
        <taxon>Solanales</taxon>
        <taxon>Solanaceae</taxon>
        <taxon>Solanoideae</taxon>
        <taxon>Datureae</taxon>
        <taxon>Datura</taxon>
    </lineage>
</organism>
<dbReference type="Gene3D" id="1.20.245.10">
    <property type="entry name" value="Lipoxygenase-1, Domain 5"/>
    <property type="match status" value="1"/>
</dbReference>
<dbReference type="PROSITE" id="PS00711">
    <property type="entry name" value="LIPOXYGENASE_1"/>
    <property type="match status" value="1"/>
</dbReference>
<keyword evidence="11" id="KW-0275">Fatty acid biosynthesis</keyword>
<feature type="domain" description="Lipoxygenase" evidence="16">
    <location>
        <begin position="41"/>
        <end position="541"/>
    </location>
</feature>
<dbReference type="InterPro" id="IPR020833">
    <property type="entry name" value="LipOase_Fe_BS"/>
</dbReference>
<evidence type="ECO:0000256" key="5">
    <source>
        <dbReference type="ARBA" id="ARBA00022840"/>
    </source>
</evidence>
<dbReference type="EC" id="1.13.11.-" evidence="11"/>
<evidence type="ECO:0000256" key="1">
    <source>
        <dbReference type="ARBA" id="ARBA00004141"/>
    </source>
</evidence>
<gene>
    <name evidence="17" type="primary">ABCA1_1</name>
    <name evidence="17" type="ORF">HAX54_020786</name>
</gene>
<evidence type="ECO:0000259" key="14">
    <source>
        <dbReference type="PROSITE" id="PS50095"/>
    </source>
</evidence>
<dbReference type="Pfam" id="PF00305">
    <property type="entry name" value="Lipoxygenase"/>
    <property type="match status" value="2"/>
</dbReference>
<dbReference type="InterPro" id="IPR036226">
    <property type="entry name" value="LipOase_C_sf"/>
</dbReference>
<comment type="cofactor">
    <cofactor evidence="10">
        <name>Fe cation</name>
        <dbReference type="ChEBI" id="CHEBI:24875"/>
    </cofactor>
</comment>
<evidence type="ECO:0000256" key="7">
    <source>
        <dbReference type="ARBA" id="ARBA00022989"/>
    </source>
</evidence>
<dbReference type="InterPro" id="IPR001246">
    <property type="entry name" value="LipOase_plant"/>
</dbReference>
<dbReference type="Pfam" id="PF12698">
    <property type="entry name" value="ABC2_membrane_3"/>
    <property type="match status" value="1"/>
</dbReference>
<keyword evidence="8 13" id="KW-0472">Membrane</keyword>
<dbReference type="InterPro" id="IPR026082">
    <property type="entry name" value="ABCA"/>
</dbReference>
<feature type="transmembrane region" description="Helical" evidence="13">
    <location>
        <begin position="1076"/>
        <end position="1099"/>
    </location>
</feature>
<feature type="domain" description="ABC transporter" evidence="15">
    <location>
        <begin position="439"/>
        <end position="681"/>
    </location>
</feature>
<dbReference type="InterPro" id="IPR013525">
    <property type="entry name" value="ABC2_TM"/>
</dbReference>
<keyword evidence="18" id="KW-1185">Reference proteome</keyword>
<evidence type="ECO:0000313" key="17">
    <source>
        <dbReference type="EMBL" id="MCD7453371.1"/>
    </source>
</evidence>
<dbReference type="Gene3D" id="2.60.60.20">
    <property type="entry name" value="PLAT/LH2 domain"/>
    <property type="match status" value="1"/>
</dbReference>
<keyword evidence="3 13" id="KW-0812">Transmembrane</keyword>
<evidence type="ECO:0000256" key="11">
    <source>
        <dbReference type="RuleBase" id="RU003975"/>
    </source>
</evidence>
<dbReference type="SUPFAM" id="SSF49723">
    <property type="entry name" value="Lipase/lipooxygenase domain (PLAT/LH2 domain)"/>
    <property type="match status" value="1"/>
</dbReference>
<dbReference type="Pfam" id="PF00005">
    <property type="entry name" value="ABC_tran"/>
    <property type="match status" value="1"/>
</dbReference>
<dbReference type="InterPro" id="IPR017871">
    <property type="entry name" value="ABC_transporter-like_CS"/>
</dbReference>
<dbReference type="SUPFAM" id="SSF52540">
    <property type="entry name" value="P-loop containing nucleoside triphosphate hydrolases"/>
    <property type="match status" value="2"/>
</dbReference>
<dbReference type="PROSITE" id="PS50095">
    <property type="entry name" value="PLAT"/>
    <property type="match status" value="1"/>
</dbReference>
<evidence type="ECO:0000256" key="13">
    <source>
        <dbReference type="SAM" id="Phobius"/>
    </source>
</evidence>
<comment type="similarity">
    <text evidence="2">Belongs to the ABC transporter superfamily. ABCA family. CPR flippase (TC 3.A.1.211) subfamily.</text>
</comment>
<evidence type="ECO:0000313" key="18">
    <source>
        <dbReference type="Proteomes" id="UP000823775"/>
    </source>
</evidence>
<dbReference type="Gene3D" id="3.40.50.300">
    <property type="entry name" value="P-loop containing nucleotide triphosphate hydrolases"/>
    <property type="match status" value="1"/>
</dbReference>
<evidence type="ECO:0000256" key="6">
    <source>
        <dbReference type="ARBA" id="ARBA00022964"/>
    </source>
</evidence>
<name>A0ABS8S4X2_DATST</name>
<dbReference type="InterPro" id="IPR056264">
    <property type="entry name" value="R2_ABCA1-4-like"/>
</dbReference>
<dbReference type="InterPro" id="IPR003593">
    <property type="entry name" value="AAA+_ATPase"/>
</dbReference>
<dbReference type="PROSITE" id="PS50893">
    <property type="entry name" value="ABC_TRANSPORTER_2"/>
    <property type="match status" value="2"/>
</dbReference>